<comment type="function">
    <text evidence="7">Part of the twin-arginine translocation (Tat) system that transports large folded proteins containing a characteristic twin-arginine motif in their signal peptide across membranes. Together with TatB, TatC is part of a receptor directly interacting with Tat signal peptides.</text>
</comment>
<comment type="similarity">
    <text evidence="7">Belongs to the TatC family.</text>
</comment>
<evidence type="ECO:0000313" key="9">
    <source>
        <dbReference type="Proteomes" id="UP000744769"/>
    </source>
</evidence>
<dbReference type="GO" id="GO:0033281">
    <property type="term" value="C:TAT protein transport complex"/>
    <property type="evidence" value="ECO:0007669"/>
    <property type="project" value="UniProtKB-UniRule"/>
</dbReference>
<evidence type="ECO:0000256" key="3">
    <source>
        <dbReference type="ARBA" id="ARBA00022927"/>
    </source>
</evidence>
<comment type="caution">
    <text evidence="8">The sequence shown here is derived from an EMBL/GenBank/DDBJ whole genome shotgun (WGS) entry which is preliminary data.</text>
</comment>
<feature type="transmembrane region" description="Helical" evidence="7">
    <location>
        <begin position="196"/>
        <end position="213"/>
    </location>
</feature>
<feature type="transmembrane region" description="Helical" evidence="7">
    <location>
        <begin position="76"/>
        <end position="97"/>
    </location>
</feature>
<keyword evidence="3 7" id="KW-0653">Protein transport</keyword>
<keyword evidence="5 7" id="KW-0811">Translocation</keyword>
<keyword evidence="7" id="KW-1003">Cell membrane</keyword>
<dbReference type="GO" id="GO:0043953">
    <property type="term" value="P:protein transport by the Tat complex"/>
    <property type="evidence" value="ECO:0007669"/>
    <property type="project" value="UniProtKB-UniRule"/>
</dbReference>
<evidence type="ECO:0000256" key="1">
    <source>
        <dbReference type="ARBA" id="ARBA00004141"/>
    </source>
</evidence>
<dbReference type="InterPro" id="IPR002033">
    <property type="entry name" value="TatC"/>
</dbReference>
<dbReference type="GO" id="GO:0009977">
    <property type="term" value="F:proton motive force dependent protein transmembrane transporter activity"/>
    <property type="evidence" value="ECO:0007669"/>
    <property type="project" value="TreeGrafter"/>
</dbReference>
<comment type="subcellular location">
    <subcellularLocation>
        <location evidence="7">Cell membrane</location>
        <topology evidence="7">Multi-pass membrane protein</topology>
    </subcellularLocation>
    <subcellularLocation>
        <location evidence="1">Membrane</location>
        <topology evidence="1">Multi-pass membrane protein</topology>
    </subcellularLocation>
</comment>
<evidence type="ECO:0000256" key="5">
    <source>
        <dbReference type="ARBA" id="ARBA00023010"/>
    </source>
</evidence>
<keyword evidence="6 7" id="KW-0472">Membrane</keyword>
<evidence type="ECO:0000256" key="4">
    <source>
        <dbReference type="ARBA" id="ARBA00022989"/>
    </source>
</evidence>
<feature type="transmembrane region" description="Helical" evidence="7">
    <location>
        <begin position="164"/>
        <end position="184"/>
    </location>
</feature>
<organism evidence="8 9">
    <name type="scientific">Metallococcus carri</name>
    <dbReference type="NCBI Taxonomy" id="1656884"/>
    <lineage>
        <taxon>Bacteria</taxon>
        <taxon>Bacillati</taxon>
        <taxon>Actinomycetota</taxon>
        <taxon>Actinomycetes</taxon>
        <taxon>Micrococcales</taxon>
        <taxon>Dermacoccaceae</taxon>
        <taxon>Metallococcus</taxon>
    </lineage>
</organism>
<dbReference type="PANTHER" id="PTHR30371:SF0">
    <property type="entry name" value="SEC-INDEPENDENT PROTEIN TRANSLOCASE PROTEIN TATC, CHLOROPLASTIC-RELATED"/>
    <property type="match status" value="1"/>
</dbReference>
<dbReference type="Proteomes" id="UP000744769">
    <property type="component" value="Unassembled WGS sequence"/>
</dbReference>
<dbReference type="NCBIfam" id="TIGR00945">
    <property type="entry name" value="tatC"/>
    <property type="match status" value="1"/>
</dbReference>
<sequence length="262" mass="28978">MSLGEHFREFRRRLLICAIAIVIGGFWGWSIYDSTIVPWFEAPLAYVRSEHHYANAGVLNYSANGVSEAFGIKLKIALWFGVLVASPIWLWQIWAFLAPGLTRKEKRTGVLFLAVAVPLFALGCWAANLGLPNAVDFLLGATPDTPGSANLTDAQKYVSFVTKFILVFGLAFLLPVFLVGLNMVRVLPGQVMLKGWRVAVMLIAVFCAVMCPAPDAWSMLALMIPMIMLYFIAAGISVLLDKRREKERPAWLDVPDDQTSAV</sequence>
<feature type="transmembrane region" description="Helical" evidence="7">
    <location>
        <begin position="12"/>
        <end position="32"/>
    </location>
</feature>
<evidence type="ECO:0000256" key="6">
    <source>
        <dbReference type="ARBA" id="ARBA00023136"/>
    </source>
</evidence>
<gene>
    <name evidence="7 8" type="primary">tatC</name>
    <name evidence="8" type="ORF">G9U51_03250</name>
</gene>
<feature type="transmembrane region" description="Helical" evidence="7">
    <location>
        <begin position="219"/>
        <end position="240"/>
    </location>
</feature>
<keyword evidence="4 7" id="KW-1133">Transmembrane helix</keyword>
<evidence type="ECO:0000313" key="8">
    <source>
        <dbReference type="EMBL" id="NHN54799.1"/>
    </source>
</evidence>
<feature type="transmembrane region" description="Helical" evidence="7">
    <location>
        <begin position="109"/>
        <end position="131"/>
    </location>
</feature>
<evidence type="ECO:0000256" key="2">
    <source>
        <dbReference type="ARBA" id="ARBA00022692"/>
    </source>
</evidence>
<keyword evidence="7" id="KW-0813">Transport</keyword>
<dbReference type="PRINTS" id="PR01840">
    <property type="entry name" value="TATCFAMILY"/>
</dbReference>
<dbReference type="HAMAP" id="MF_00902">
    <property type="entry name" value="TatC"/>
    <property type="match status" value="1"/>
</dbReference>
<keyword evidence="9" id="KW-1185">Reference proteome</keyword>
<dbReference type="AlphaFoldDB" id="A0A967E9F1"/>
<dbReference type="GO" id="GO:0065002">
    <property type="term" value="P:intracellular protein transmembrane transport"/>
    <property type="evidence" value="ECO:0007669"/>
    <property type="project" value="TreeGrafter"/>
</dbReference>
<dbReference type="EMBL" id="JAAOIV010000002">
    <property type="protein sequence ID" value="NHN54799.1"/>
    <property type="molecule type" value="Genomic_DNA"/>
</dbReference>
<name>A0A967E9F1_9MICO</name>
<proteinExistence type="inferred from homology"/>
<dbReference type="PANTHER" id="PTHR30371">
    <property type="entry name" value="SEC-INDEPENDENT PROTEIN TRANSLOCASE PROTEIN TATC"/>
    <property type="match status" value="1"/>
</dbReference>
<dbReference type="Pfam" id="PF00902">
    <property type="entry name" value="TatC"/>
    <property type="match status" value="1"/>
</dbReference>
<accession>A0A967E9F1</accession>
<evidence type="ECO:0000256" key="7">
    <source>
        <dbReference type="HAMAP-Rule" id="MF_00902"/>
    </source>
</evidence>
<keyword evidence="2 7" id="KW-0812">Transmembrane</keyword>
<protein>
    <recommendedName>
        <fullName evidence="7">Sec-independent protein translocase protein TatC</fullName>
    </recommendedName>
</protein>
<comment type="subunit">
    <text evidence="7">The Tat system comprises two distinct complexes: a TatABC complex, containing multiple copies of TatA, TatB and TatC subunits, and a separate TatA complex, containing only TatA subunits. Substrates initially bind to the TatABC complex, which probably triggers association of the separate TatA complex to form the active translocon.</text>
</comment>
<reference evidence="8" key="1">
    <citation type="submission" date="2020-03" db="EMBL/GenBank/DDBJ databases">
        <title>Draft sequencing of Calidifontibacter sp. DB0510.</title>
        <authorList>
            <person name="Kim D.-U."/>
        </authorList>
    </citation>
    <scope>NUCLEOTIDE SEQUENCE</scope>
    <source>
        <strain evidence="8">DB0510</strain>
    </source>
</reference>